<evidence type="ECO:0000313" key="2">
    <source>
        <dbReference type="EMBL" id="OGC33336.1"/>
    </source>
</evidence>
<dbReference type="EMBL" id="MEUI01000036">
    <property type="protein sequence ID" value="OGC33336.1"/>
    <property type="molecule type" value="Genomic_DNA"/>
</dbReference>
<gene>
    <name evidence="2" type="ORF">A2462_08845</name>
</gene>
<evidence type="ECO:0008006" key="4">
    <source>
        <dbReference type="Google" id="ProtNLM"/>
    </source>
</evidence>
<dbReference type="InterPro" id="IPR058117">
    <property type="entry name" value="BV97_02767-like"/>
</dbReference>
<accession>A0A1F4TKX4</accession>
<feature type="transmembrane region" description="Helical" evidence="1">
    <location>
        <begin position="86"/>
        <end position="109"/>
    </location>
</feature>
<reference evidence="2 3" key="1">
    <citation type="journal article" date="2016" name="Nat. Commun.">
        <title>Thousands of microbial genomes shed light on interconnected biogeochemical processes in an aquifer system.</title>
        <authorList>
            <person name="Anantharaman K."/>
            <person name="Brown C.T."/>
            <person name="Hug L.A."/>
            <person name="Sharon I."/>
            <person name="Castelle C.J."/>
            <person name="Probst A.J."/>
            <person name="Thomas B.C."/>
            <person name="Singh A."/>
            <person name="Wilkins M.J."/>
            <person name="Karaoz U."/>
            <person name="Brodie E.L."/>
            <person name="Williams K.H."/>
            <person name="Hubbard S.S."/>
            <person name="Banfield J.F."/>
        </authorList>
    </citation>
    <scope>NUCLEOTIDE SEQUENCE [LARGE SCALE GENOMIC DNA]</scope>
</reference>
<evidence type="ECO:0000256" key="1">
    <source>
        <dbReference type="SAM" id="Phobius"/>
    </source>
</evidence>
<evidence type="ECO:0000313" key="3">
    <source>
        <dbReference type="Proteomes" id="UP000177309"/>
    </source>
</evidence>
<protein>
    <recommendedName>
        <fullName evidence="4">DUF3147 family protein</fullName>
    </recommendedName>
</protein>
<feature type="transmembrane region" description="Helical" evidence="1">
    <location>
        <begin position="58"/>
        <end position="80"/>
    </location>
</feature>
<sequence length="115" mass="12703">MQYVIKIIISALIIAGVSELGKKFTPVAAVLASLPLVSILAIIWLYSETKNVQKIIDLSNGIFWAVLPSLIFFLVLPLLLKNGLKFTPAMIISAITMFITYSIYIFVLAKFGIKI</sequence>
<comment type="caution">
    <text evidence="2">The sequence shown here is derived from an EMBL/GenBank/DDBJ whole genome shotgun (WGS) entry which is preliminary data.</text>
</comment>
<feature type="transmembrane region" description="Helical" evidence="1">
    <location>
        <begin position="27"/>
        <end position="46"/>
    </location>
</feature>
<proteinExistence type="predicted"/>
<dbReference type="NCBIfam" id="NF006749">
    <property type="entry name" value="PRK09272.1-2"/>
    <property type="match status" value="1"/>
</dbReference>
<name>A0A1F4TKX4_UNCSA</name>
<keyword evidence="1" id="KW-0472">Membrane</keyword>
<dbReference type="AlphaFoldDB" id="A0A1F4TKX4"/>
<keyword evidence="1" id="KW-0812">Transmembrane</keyword>
<organism evidence="2 3">
    <name type="scientific">candidate division WOR-1 bacterium RIFOXYC2_FULL_41_25</name>
    <dbReference type="NCBI Taxonomy" id="1802586"/>
    <lineage>
        <taxon>Bacteria</taxon>
        <taxon>Bacillati</taxon>
        <taxon>Saganbacteria</taxon>
    </lineage>
</organism>
<keyword evidence="1" id="KW-1133">Transmembrane helix</keyword>
<dbReference type="Proteomes" id="UP000177309">
    <property type="component" value="Unassembled WGS sequence"/>
</dbReference>